<dbReference type="AlphaFoldDB" id="A0A4V2LWW6"/>
<dbReference type="Proteomes" id="UP000291793">
    <property type="component" value="Unassembled WGS sequence"/>
</dbReference>
<protein>
    <submittedName>
        <fullName evidence="1">Uncharacterized protein</fullName>
    </submittedName>
</protein>
<evidence type="ECO:0000313" key="1">
    <source>
        <dbReference type="EMBL" id="TCB98135.1"/>
    </source>
</evidence>
<dbReference type="OrthoDB" id="6630417at2"/>
<reference evidence="1 2" key="1">
    <citation type="submission" date="2019-02" db="EMBL/GenBank/DDBJ databases">
        <title>The draft genome of Kosakonia quasisacchari strain WCHKQ120001.</title>
        <authorList>
            <person name="Wang C."/>
            <person name="Feng Y."/>
            <person name="Zong Z."/>
        </authorList>
    </citation>
    <scope>NUCLEOTIDE SEQUENCE [LARGE SCALE GENOMIC DNA]</scope>
    <source>
        <strain evidence="1 2">WCHKQ120001</strain>
    </source>
</reference>
<name>A0A4V2LWW6_9ENTR</name>
<gene>
    <name evidence="1" type="ORF">E0L21_22460</name>
</gene>
<proteinExistence type="predicted"/>
<organism evidence="1 2">
    <name type="scientific">Kosakonia quasisacchari</name>
    <dbReference type="NCBI Taxonomy" id="2529380"/>
    <lineage>
        <taxon>Bacteria</taxon>
        <taxon>Pseudomonadati</taxon>
        <taxon>Pseudomonadota</taxon>
        <taxon>Gammaproteobacteria</taxon>
        <taxon>Enterobacterales</taxon>
        <taxon>Enterobacteriaceae</taxon>
        <taxon>Kosakonia</taxon>
    </lineage>
</organism>
<evidence type="ECO:0000313" key="2">
    <source>
        <dbReference type="Proteomes" id="UP000291793"/>
    </source>
</evidence>
<dbReference type="EMBL" id="SJOP01000029">
    <property type="protein sequence ID" value="TCB98135.1"/>
    <property type="molecule type" value="Genomic_DNA"/>
</dbReference>
<sequence>MLEKIKYKGFEISSSQFVEHKDSEGGRFKLLVSDGQFASGYDEEDKKSWAQMVLEASIKGYTDEALDNPDEPDENGLAFEANVKIDVFYDIEGDEPISEEFYTSNLWFFENFTSITLKLAFETILERTPMRTIKLPWSVPLESVEN</sequence>
<comment type="caution">
    <text evidence="1">The sequence shown here is derived from an EMBL/GenBank/DDBJ whole genome shotgun (WGS) entry which is preliminary data.</text>
</comment>
<dbReference type="RefSeq" id="WP_131413423.1">
    <property type="nucleotide sequence ID" value="NZ_SJOP01000029.1"/>
</dbReference>
<keyword evidence="2" id="KW-1185">Reference proteome</keyword>
<accession>A0A4V2LWW6</accession>